<feature type="compositionally biased region" description="Basic and acidic residues" evidence="3">
    <location>
        <begin position="925"/>
        <end position="940"/>
    </location>
</feature>
<gene>
    <name evidence="5" type="ORF">GTA08_BOTSDO07939</name>
</gene>
<organism evidence="5 6">
    <name type="scientific">Botryosphaeria dothidea</name>
    <dbReference type="NCBI Taxonomy" id="55169"/>
    <lineage>
        <taxon>Eukaryota</taxon>
        <taxon>Fungi</taxon>
        <taxon>Dikarya</taxon>
        <taxon>Ascomycota</taxon>
        <taxon>Pezizomycotina</taxon>
        <taxon>Dothideomycetes</taxon>
        <taxon>Dothideomycetes incertae sedis</taxon>
        <taxon>Botryosphaeriales</taxon>
        <taxon>Botryosphaeriaceae</taxon>
        <taxon>Botryosphaeria</taxon>
    </lineage>
</organism>
<proteinExistence type="predicted"/>
<dbReference type="PANTHER" id="PTHR10039">
    <property type="entry name" value="AMELOGENIN"/>
    <property type="match status" value="1"/>
</dbReference>
<dbReference type="Gene3D" id="3.40.50.300">
    <property type="entry name" value="P-loop containing nucleotide triphosphate hydrolases"/>
    <property type="match status" value="1"/>
</dbReference>
<evidence type="ECO:0000259" key="4">
    <source>
        <dbReference type="Pfam" id="PF24883"/>
    </source>
</evidence>
<accession>A0A8H4INM1</accession>
<dbReference type="InterPro" id="IPR036770">
    <property type="entry name" value="Ankyrin_rpt-contain_sf"/>
</dbReference>
<reference evidence="5" key="1">
    <citation type="submission" date="2020-04" db="EMBL/GenBank/DDBJ databases">
        <title>Genome Assembly and Annotation of Botryosphaeria dothidea sdau 11-99, a Latent Pathogen of Apple Fruit Ring Rot in China.</title>
        <authorList>
            <person name="Yu C."/>
            <person name="Diao Y."/>
            <person name="Lu Q."/>
            <person name="Zhao J."/>
            <person name="Cui S."/>
            <person name="Peng C."/>
            <person name="He B."/>
            <person name="Liu H."/>
        </authorList>
    </citation>
    <scope>NUCLEOTIDE SEQUENCE [LARGE SCALE GENOMIC DNA]</scope>
    <source>
        <strain evidence="5">Sdau11-99</strain>
    </source>
</reference>
<keyword evidence="6" id="KW-1185">Reference proteome</keyword>
<dbReference type="PANTHER" id="PTHR10039:SF5">
    <property type="entry name" value="NACHT DOMAIN-CONTAINING PROTEIN"/>
    <property type="match status" value="1"/>
</dbReference>
<dbReference type="Proteomes" id="UP000572817">
    <property type="component" value="Unassembled WGS sequence"/>
</dbReference>
<dbReference type="Pfam" id="PF12796">
    <property type="entry name" value="Ank_2"/>
    <property type="match status" value="1"/>
</dbReference>
<dbReference type="OrthoDB" id="1577640at2759"/>
<dbReference type="SUPFAM" id="SSF52540">
    <property type="entry name" value="P-loop containing nucleoside triphosphate hydrolases"/>
    <property type="match status" value="1"/>
</dbReference>
<evidence type="ECO:0000256" key="2">
    <source>
        <dbReference type="PROSITE-ProRule" id="PRU00023"/>
    </source>
</evidence>
<dbReference type="AlphaFoldDB" id="A0A8H4INM1"/>
<feature type="repeat" description="ANK" evidence="2">
    <location>
        <begin position="709"/>
        <end position="734"/>
    </location>
</feature>
<feature type="region of interest" description="Disordered" evidence="3">
    <location>
        <begin position="925"/>
        <end position="963"/>
    </location>
</feature>
<evidence type="ECO:0000313" key="6">
    <source>
        <dbReference type="Proteomes" id="UP000572817"/>
    </source>
</evidence>
<evidence type="ECO:0000313" key="5">
    <source>
        <dbReference type="EMBL" id="KAF4304139.1"/>
    </source>
</evidence>
<dbReference type="PROSITE" id="PS50297">
    <property type="entry name" value="ANK_REP_REGION"/>
    <property type="match status" value="2"/>
</dbReference>
<evidence type="ECO:0000256" key="3">
    <source>
        <dbReference type="SAM" id="MobiDB-lite"/>
    </source>
</evidence>
<comment type="caution">
    <text evidence="5">The sequence shown here is derived from an EMBL/GenBank/DDBJ whole genome shotgun (WGS) entry which is preliminary data.</text>
</comment>
<dbReference type="SUPFAM" id="SSF48403">
    <property type="entry name" value="Ankyrin repeat"/>
    <property type="match status" value="1"/>
</dbReference>
<dbReference type="PROSITE" id="PS50088">
    <property type="entry name" value="ANK_REPEAT"/>
    <property type="match status" value="2"/>
</dbReference>
<dbReference type="SMART" id="SM00248">
    <property type="entry name" value="ANK"/>
    <property type="match status" value="6"/>
</dbReference>
<dbReference type="Gene3D" id="1.25.40.20">
    <property type="entry name" value="Ankyrin repeat-containing domain"/>
    <property type="match status" value="1"/>
</dbReference>
<dbReference type="InterPro" id="IPR027417">
    <property type="entry name" value="P-loop_NTPase"/>
</dbReference>
<name>A0A8H4INM1_9PEZI</name>
<feature type="compositionally biased region" description="Basic and acidic residues" evidence="3">
    <location>
        <begin position="951"/>
        <end position="963"/>
    </location>
</feature>
<keyword evidence="1" id="KW-0677">Repeat</keyword>
<evidence type="ECO:0000256" key="1">
    <source>
        <dbReference type="ARBA" id="ARBA00022737"/>
    </source>
</evidence>
<protein>
    <submittedName>
        <fullName evidence="5">Ankyrin repeat protein</fullName>
    </submittedName>
</protein>
<dbReference type="Pfam" id="PF24883">
    <property type="entry name" value="NPHP3_N"/>
    <property type="match status" value="1"/>
</dbReference>
<keyword evidence="2" id="KW-0040">ANK repeat</keyword>
<feature type="repeat" description="ANK" evidence="2">
    <location>
        <begin position="843"/>
        <end position="875"/>
    </location>
</feature>
<feature type="domain" description="Nephrocystin 3-like N-terminal" evidence="4">
    <location>
        <begin position="176"/>
        <end position="353"/>
    </location>
</feature>
<dbReference type="EMBL" id="WWBZ02000051">
    <property type="protein sequence ID" value="KAF4304139.1"/>
    <property type="molecule type" value="Genomic_DNA"/>
</dbReference>
<dbReference type="InterPro" id="IPR002110">
    <property type="entry name" value="Ankyrin_rpt"/>
</dbReference>
<dbReference type="InterPro" id="IPR056884">
    <property type="entry name" value="NPHP3-like_N"/>
</dbReference>
<sequence length="963" mass="107683">MARQNPNEAFLHTLGRDSEVLRFQRQKFRAAFAFEDSKVFSFYETRRSPTAVKVHGKWVMEGPPTVLIDTASAIHGRFLQEDKPPFIYPINQNHSEMVKFSGRDNLDYQAVLSRLKQLHKEAEMLVHSRHQAMPSEEKCLSTNAERPYQQQACLESLAFTEQLQREDEVLTAKHNGTCNWLLDHQNYVEWLPRRTGLLWVQGNPGAGKSTAMKFLVDDIKAKSRGTNQIVISFFFHGRGTSIQRSPIGLYRSLLNQLLARVPKLLMDLTETFQERCDQMGRPGQDWDWGEGDLRSFIASEVPKASRDRPIIICVDALDECGRDVATGLVSYAKQLIAQADNTGGHLKICFSCRYYPSLNRSTNPTISVEKENSADIRTVVSSSLTDLPDIAKTDIVERISQKAHGVFQWAVLVASQVIALHSRGIRLQVIQKRIDETPVELHELYAGLLAKISAEDHSLTLKMFQWVCFAQNPLTAEQLQHAMAIEATMPHQSIEEYQNGDHFADDIHQLETMVTYLSKGLVQIINGRAQFIHQSVSDYLLQCGLQNLHKDHKGSASLSLQKVKGLAHFEISRSCIRYLKLKEIMTYPYPHSSRTQDRDQGFKSEQDLEKAFPLARYSIFSIPWHISQVEKAGIFQTDLPELFSWPSEGDILETWATLADVIDFLNNEWRFHWPVEGSRLLHLLSEFGINSAFDHILSSSIDLDIPNGDGRSPMAVAIAREDMEIAKILLTAGAGRQEFVSPEGTIIHYAVRKANFQLLRQAIAAGAIVDSQDMTGHTPLFQAVVAMPRSSVMIGELLAAGANPGVADASGETPLHYVVDNNDTALLLSLLCTRHAESLRRMSGETPLMRAVRNGNPGMVNLLLGQGFVPDLRSKSGKEAIKEAADFGRVDAVLPILCAPNIDPNDAFAVAISIRYIDFASEMPASRRVDPDPEPSREVPLHAAASSGEAHLVEKLLQDSRTD</sequence>